<dbReference type="Pfam" id="PF02580">
    <property type="entry name" value="Tyr_Deacylase"/>
    <property type="match status" value="1"/>
</dbReference>
<comment type="function">
    <text evidence="2">An aminoacyl-tRNA editing enzyme that deacylates mischarged D-aminoacyl-tRNAs. Also deacylates mischarged glycyl-tRNA(Ala), protecting cells against glycine mischarging by AlaRS. Acts via tRNA-based rather than protein-based catalysis; rejects L-amino acids rather than detecting D-amino acids in the active site. By recycling D-aminoacyl-tRNA to D-amino acids and free tRNA molecules, this enzyme counteracts the toxicity associated with the formation of D-aminoacyl-tRNA entities in vivo and helps enforce protein L-homochirality.</text>
</comment>
<organism evidence="3 4">
    <name type="scientific">Eggerthia catenaformis OT 569 = DSM 20559</name>
    <dbReference type="NCBI Taxonomy" id="999415"/>
    <lineage>
        <taxon>Bacteria</taxon>
        <taxon>Bacillati</taxon>
        <taxon>Bacillota</taxon>
        <taxon>Erysipelotrichia</taxon>
        <taxon>Erysipelotrichales</taxon>
        <taxon>Coprobacillaceae</taxon>
        <taxon>Eggerthia</taxon>
    </lineage>
</organism>
<comment type="subunit">
    <text evidence="2">Homodimer.</text>
</comment>
<dbReference type="EC" id="3.1.1.-" evidence="2"/>
<dbReference type="CDD" id="cd00563">
    <property type="entry name" value="Dtyr_deacylase"/>
    <property type="match status" value="1"/>
</dbReference>
<gene>
    <name evidence="2" type="primary">dtd</name>
    <name evidence="3" type="ORF">HMPREF9943_00469</name>
</gene>
<dbReference type="GO" id="GO:0051500">
    <property type="term" value="F:D-tyrosyl-tRNA(Tyr) deacylase activity"/>
    <property type="evidence" value="ECO:0007669"/>
    <property type="project" value="TreeGrafter"/>
</dbReference>
<dbReference type="NCBIfam" id="TIGR00256">
    <property type="entry name" value="D-aminoacyl-tRNA deacylase"/>
    <property type="match status" value="1"/>
</dbReference>
<feature type="short sequence motif" description="Gly-cisPro motif, important for rejection of L-amino acids" evidence="2">
    <location>
        <begin position="137"/>
        <end position="138"/>
    </location>
</feature>
<dbReference type="AlphaFoldDB" id="M2Q4Z2"/>
<keyword evidence="2" id="KW-0378">Hydrolase</keyword>
<comment type="caution">
    <text evidence="3">The sequence shown here is derived from an EMBL/GenBank/DDBJ whole genome shotgun (WGS) entry which is preliminary data.</text>
</comment>
<dbReference type="FunFam" id="3.50.80.10:FF:000001">
    <property type="entry name" value="D-aminoacyl-tRNA deacylase"/>
    <property type="match status" value="1"/>
</dbReference>
<keyword evidence="4" id="KW-1185">Reference proteome</keyword>
<dbReference type="InterPro" id="IPR023509">
    <property type="entry name" value="DTD-like_sf"/>
</dbReference>
<dbReference type="EMBL" id="AGEJ01000008">
    <property type="protein sequence ID" value="EMD17316.1"/>
    <property type="molecule type" value="Genomic_DNA"/>
</dbReference>
<dbReference type="SUPFAM" id="SSF69500">
    <property type="entry name" value="DTD-like"/>
    <property type="match status" value="1"/>
</dbReference>
<proteinExistence type="inferred from homology"/>
<evidence type="ECO:0000313" key="3">
    <source>
        <dbReference type="EMBL" id="EMD17316.1"/>
    </source>
</evidence>
<evidence type="ECO:0000313" key="4">
    <source>
        <dbReference type="Proteomes" id="UP000011758"/>
    </source>
</evidence>
<comment type="catalytic activity">
    <reaction evidence="2">
        <text>a D-aminoacyl-tRNA + H2O = a tRNA + a D-alpha-amino acid + H(+)</text>
        <dbReference type="Rhea" id="RHEA:13953"/>
        <dbReference type="Rhea" id="RHEA-COMP:10123"/>
        <dbReference type="Rhea" id="RHEA-COMP:10124"/>
        <dbReference type="ChEBI" id="CHEBI:15377"/>
        <dbReference type="ChEBI" id="CHEBI:15378"/>
        <dbReference type="ChEBI" id="CHEBI:59871"/>
        <dbReference type="ChEBI" id="CHEBI:78442"/>
        <dbReference type="ChEBI" id="CHEBI:79333"/>
        <dbReference type="EC" id="3.1.1.96"/>
    </reaction>
</comment>
<reference evidence="3 4" key="1">
    <citation type="submission" date="2013-02" db="EMBL/GenBank/DDBJ databases">
        <title>The Genome Sequence of Lactobacillus catenaformis F0143.</title>
        <authorList>
            <consortium name="The Broad Institute Genome Sequencing Platform"/>
            <person name="Earl A."/>
            <person name="Ward D."/>
            <person name="Feldgarden M."/>
            <person name="Gevers D."/>
            <person name="Izard J."/>
            <person name="Blanton J.M."/>
            <person name="Mathney J."/>
            <person name="Dewhirst F.E."/>
            <person name="Young S.K."/>
            <person name="Zeng Q."/>
            <person name="Gargeya S."/>
            <person name="Fitzgerald M."/>
            <person name="Haas B."/>
            <person name="Abouelleil A."/>
            <person name="Alvarado L."/>
            <person name="Arachchi H.M."/>
            <person name="Berlin A."/>
            <person name="Chapman S.B."/>
            <person name="Gearin G."/>
            <person name="Goldberg J."/>
            <person name="Griggs A."/>
            <person name="Gujja S."/>
            <person name="Hansen M."/>
            <person name="Heiman D."/>
            <person name="Howarth C."/>
            <person name="Larimer J."/>
            <person name="Lui A."/>
            <person name="MacDonald P.J.P."/>
            <person name="McCowen C."/>
            <person name="Montmayeur A."/>
            <person name="Murphy C."/>
            <person name="Neiman D."/>
            <person name="Pearson M."/>
            <person name="Priest M."/>
            <person name="Roberts A."/>
            <person name="Saif S."/>
            <person name="Shea T."/>
            <person name="Sisk P."/>
            <person name="Stolte C."/>
            <person name="Sykes S."/>
            <person name="Wortman J."/>
            <person name="Nusbaum C."/>
            <person name="Birren B."/>
        </authorList>
    </citation>
    <scope>NUCLEOTIDE SEQUENCE [LARGE SCALE GENOMIC DNA]</scope>
    <source>
        <strain evidence="3 4">OT 569</strain>
    </source>
</reference>
<dbReference type="eggNOG" id="COG1490">
    <property type="taxonomic scope" value="Bacteria"/>
</dbReference>
<dbReference type="GO" id="GO:0019478">
    <property type="term" value="P:D-amino acid catabolic process"/>
    <property type="evidence" value="ECO:0007669"/>
    <property type="project" value="UniProtKB-UniRule"/>
</dbReference>
<dbReference type="HAMAP" id="MF_00518">
    <property type="entry name" value="Deacylase_Dtd"/>
    <property type="match status" value="1"/>
</dbReference>
<keyword evidence="2" id="KW-0963">Cytoplasm</keyword>
<evidence type="ECO:0000256" key="1">
    <source>
        <dbReference type="ARBA" id="ARBA00009673"/>
    </source>
</evidence>
<dbReference type="STRING" id="999415.HMPREF9943_00469"/>
<dbReference type="RefSeq" id="WP_004801670.1">
    <property type="nucleotide sequence ID" value="NZ_KB446646.1"/>
</dbReference>
<dbReference type="OrthoDB" id="9801395at2"/>
<dbReference type="GO" id="GO:0005737">
    <property type="term" value="C:cytoplasm"/>
    <property type="evidence" value="ECO:0007669"/>
    <property type="project" value="UniProtKB-SubCell"/>
</dbReference>
<comment type="similarity">
    <text evidence="1 2">Belongs to the DTD family.</text>
</comment>
<dbReference type="PATRIC" id="fig|999415.3.peg.464"/>
<comment type="domain">
    <text evidence="2">A Gly-cisPro motif from one monomer fits into the active site of the other monomer to allow specific chiral rejection of L-amino acids.</text>
</comment>
<dbReference type="Proteomes" id="UP000011758">
    <property type="component" value="Unassembled WGS sequence"/>
</dbReference>
<protein>
    <recommendedName>
        <fullName evidence="2">D-aminoacyl-tRNA deacylase</fullName>
        <shortName evidence="2">DTD</shortName>
        <ecNumber evidence="2">3.1.1.96</ecNumber>
    </recommendedName>
    <alternativeName>
        <fullName evidence="2">Gly-tRNA(Ala) deacylase</fullName>
        <ecNumber evidence="2">3.1.1.-</ecNumber>
    </alternativeName>
</protein>
<dbReference type="EC" id="3.1.1.96" evidence="2"/>
<comment type="subcellular location">
    <subcellularLocation>
        <location evidence="2">Cytoplasm</location>
    </subcellularLocation>
</comment>
<dbReference type="Gene3D" id="3.50.80.10">
    <property type="entry name" value="D-tyrosyl-tRNA(Tyr) deacylase"/>
    <property type="match status" value="1"/>
</dbReference>
<dbReference type="GO" id="GO:0106026">
    <property type="term" value="F:Gly-tRNA(Ala) deacylase activity"/>
    <property type="evidence" value="ECO:0007669"/>
    <property type="project" value="UniProtKB-UniRule"/>
</dbReference>
<keyword evidence="2" id="KW-0694">RNA-binding</keyword>
<evidence type="ECO:0000256" key="2">
    <source>
        <dbReference type="HAMAP-Rule" id="MF_00518"/>
    </source>
</evidence>
<name>M2Q4Z2_9FIRM</name>
<comment type="catalytic activity">
    <reaction evidence="2">
        <text>glycyl-tRNA(Ala) + H2O = tRNA(Ala) + glycine + H(+)</text>
        <dbReference type="Rhea" id="RHEA:53744"/>
        <dbReference type="Rhea" id="RHEA-COMP:9657"/>
        <dbReference type="Rhea" id="RHEA-COMP:13640"/>
        <dbReference type="ChEBI" id="CHEBI:15377"/>
        <dbReference type="ChEBI" id="CHEBI:15378"/>
        <dbReference type="ChEBI" id="CHEBI:57305"/>
        <dbReference type="ChEBI" id="CHEBI:78442"/>
        <dbReference type="ChEBI" id="CHEBI:78522"/>
    </reaction>
</comment>
<dbReference type="GO" id="GO:0000049">
    <property type="term" value="F:tRNA binding"/>
    <property type="evidence" value="ECO:0007669"/>
    <property type="project" value="UniProtKB-UniRule"/>
</dbReference>
<keyword evidence="2" id="KW-0820">tRNA-binding</keyword>
<dbReference type="GO" id="GO:0043908">
    <property type="term" value="F:Ser(Gly)-tRNA(Ala) hydrolase activity"/>
    <property type="evidence" value="ECO:0007669"/>
    <property type="project" value="UniProtKB-UniRule"/>
</dbReference>
<sequence length="149" mass="16725">MKAIIQKVKYANVVIEGEVKGAIDQGYMILVGFKNEDNHEIIEKMCDKIIHLRINEDDQGKMNRSLLDTQGAILSISQFTLYAQAKKGRRPSFIEAAKPEISSPLYDDFNQTLRGKGIHVETGIFGADMKIRLLNDGPVTIILDSDELF</sequence>
<dbReference type="PANTHER" id="PTHR10472:SF5">
    <property type="entry name" value="D-AMINOACYL-TRNA DEACYLASE 1"/>
    <property type="match status" value="1"/>
</dbReference>
<accession>M2Q4Z2</accession>
<dbReference type="PANTHER" id="PTHR10472">
    <property type="entry name" value="D-TYROSYL-TRNA TYR DEACYLASE"/>
    <property type="match status" value="1"/>
</dbReference>
<dbReference type="InterPro" id="IPR003732">
    <property type="entry name" value="Daa-tRNA_deacyls_DTD"/>
</dbReference>